<dbReference type="GO" id="GO:0005739">
    <property type="term" value="C:mitochondrion"/>
    <property type="evidence" value="ECO:0007669"/>
    <property type="project" value="TreeGrafter"/>
</dbReference>
<feature type="domain" description="Saccharopine dehydrogenase NADP binding" evidence="3">
    <location>
        <begin position="7"/>
        <end position="133"/>
    </location>
</feature>
<dbReference type="GO" id="GO:0005811">
    <property type="term" value="C:lipid droplet"/>
    <property type="evidence" value="ECO:0007669"/>
    <property type="project" value="TreeGrafter"/>
</dbReference>
<dbReference type="AlphaFoldDB" id="A0A067N7Z3"/>
<name>A0A067N7Z3_BOTB1</name>
<keyword evidence="5" id="KW-1185">Reference proteome</keyword>
<dbReference type="GO" id="GO:0009247">
    <property type="term" value="P:glycolipid biosynthetic process"/>
    <property type="evidence" value="ECO:0007669"/>
    <property type="project" value="TreeGrafter"/>
</dbReference>
<dbReference type="PANTHER" id="PTHR12286">
    <property type="entry name" value="SACCHAROPINE DEHYDROGENASE-LIKE OXIDOREDUCTASE"/>
    <property type="match status" value="1"/>
</dbReference>
<protein>
    <recommendedName>
        <fullName evidence="3">Saccharopine dehydrogenase NADP binding domain-containing protein</fullName>
    </recommendedName>
</protein>
<dbReference type="HOGENOM" id="CLU_031002_0_1_1"/>
<evidence type="ECO:0000313" key="5">
    <source>
        <dbReference type="Proteomes" id="UP000027195"/>
    </source>
</evidence>
<keyword evidence="2" id="KW-1133">Transmembrane helix</keyword>
<dbReference type="Pfam" id="PF03435">
    <property type="entry name" value="Sacchrp_dh_NADP"/>
    <property type="match status" value="1"/>
</dbReference>
<dbReference type="Proteomes" id="UP000027195">
    <property type="component" value="Unassembled WGS sequence"/>
</dbReference>
<evidence type="ECO:0000259" key="3">
    <source>
        <dbReference type="Pfam" id="PF03435"/>
    </source>
</evidence>
<evidence type="ECO:0000313" key="4">
    <source>
        <dbReference type="EMBL" id="KDQ20242.1"/>
    </source>
</evidence>
<organism evidence="4 5">
    <name type="scientific">Botryobasidium botryosum (strain FD-172 SS1)</name>
    <dbReference type="NCBI Taxonomy" id="930990"/>
    <lineage>
        <taxon>Eukaryota</taxon>
        <taxon>Fungi</taxon>
        <taxon>Dikarya</taxon>
        <taxon>Basidiomycota</taxon>
        <taxon>Agaricomycotina</taxon>
        <taxon>Agaricomycetes</taxon>
        <taxon>Cantharellales</taxon>
        <taxon>Botryobasidiaceae</taxon>
        <taxon>Botryobasidium</taxon>
    </lineage>
</organism>
<dbReference type="SUPFAM" id="SSF51735">
    <property type="entry name" value="NAD(P)-binding Rossmann-fold domains"/>
    <property type="match status" value="1"/>
</dbReference>
<dbReference type="InterPro" id="IPR036291">
    <property type="entry name" value="NAD(P)-bd_dom_sf"/>
</dbReference>
<evidence type="ECO:0000256" key="1">
    <source>
        <dbReference type="ARBA" id="ARBA00038048"/>
    </source>
</evidence>
<dbReference type="PANTHER" id="PTHR12286:SF5">
    <property type="entry name" value="SACCHAROPINE DEHYDROGENASE-LIKE OXIDOREDUCTASE"/>
    <property type="match status" value="1"/>
</dbReference>
<dbReference type="InterPro" id="IPR005097">
    <property type="entry name" value="Sacchrp_dh_NADP-bd"/>
</dbReference>
<sequence length="440" mass="47930">MSTKKDILLLGATGYSGRLTAAYLLKHPARSTFSLQLAGRSKAKLDALAAQLRADSLSLDGVEFVLIDVTNDSQLERAVKDARVVINTVGPFWLWGTPVVRACARNGVHYVDINGEWPWVHKIIQEYDFLATKTGAVIVPCCGFDSVPGDVSAYVSVRTLQAHNPALTAGDSTTAYNVKGGVSGGTVSTAITFMESIPRWRMSQSSRPYALSPVIGKRAAWPRFLYSFPPSLSSIQGGYWVMRGINTAIVRRTWGLFYTNSLRNSSQASEPSTKPYGPEFLYDEFMQTASVFHSFATSFMLFSTMVLMMFAPVRWIAKRVVPSAGSGPPPEVLEQRWAKITNITSSAPSPGQRQTHVQTIFKGRGDPGYLLTAIFLGEAALTLLPPSFDGLTSLAKRGGVLTPMSALGEGYIERLKRSGRIEIDSKVITERASASAKKTQ</sequence>
<dbReference type="GO" id="GO:0005886">
    <property type="term" value="C:plasma membrane"/>
    <property type="evidence" value="ECO:0007669"/>
    <property type="project" value="TreeGrafter"/>
</dbReference>
<dbReference type="OrthoDB" id="10268090at2759"/>
<dbReference type="EMBL" id="KL198018">
    <property type="protein sequence ID" value="KDQ20242.1"/>
    <property type="molecule type" value="Genomic_DNA"/>
</dbReference>
<gene>
    <name evidence="4" type="ORF">BOTBODRAFT_101389</name>
</gene>
<evidence type="ECO:0000256" key="2">
    <source>
        <dbReference type="SAM" id="Phobius"/>
    </source>
</evidence>
<dbReference type="InParanoid" id="A0A067N7Z3"/>
<keyword evidence="2" id="KW-0812">Transmembrane</keyword>
<accession>A0A067N7Z3</accession>
<keyword evidence="2" id="KW-0472">Membrane</keyword>
<dbReference type="InterPro" id="IPR051276">
    <property type="entry name" value="Saccharopine_DH-like_oxidrdct"/>
</dbReference>
<proteinExistence type="inferred from homology"/>
<reference evidence="5" key="1">
    <citation type="journal article" date="2014" name="Proc. Natl. Acad. Sci. U.S.A.">
        <title>Extensive sampling of basidiomycete genomes demonstrates inadequacy of the white-rot/brown-rot paradigm for wood decay fungi.</title>
        <authorList>
            <person name="Riley R."/>
            <person name="Salamov A.A."/>
            <person name="Brown D.W."/>
            <person name="Nagy L.G."/>
            <person name="Floudas D."/>
            <person name="Held B.W."/>
            <person name="Levasseur A."/>
            <person name="Lombard V."/>
            <person name="Morin E."/>
            <person name="Otillar R."/>
            <person name="Lindquist E.A."/>
            <person name="Sun H."/>
            <person name="LaButti K.M."/>
            <person name="Schmutz J."/>
            <person name="Jabbour D."/>
            <person name="Luo H."/>
            <person name="Baker S.E."/>
            <person name="Pisabarro A.G."/>
            <person name="Walton J.D."/>
            <person name="Blanchette R.A."/>
            <person name="Henrissat B."/>
            <person name="Martin F."/>
            <person name="Cullen D."/>
            <person name="Hibbett D.S."/>
            <person name="Grigoriev I.V."/>
        </authorList>
    </citation>
    <scope>NUCLEOTIDE SEQUENCE [LARGE SCALE GENOMIC DNA]</scope>
    <source>
        <strain evidence="5">FD-172 SS1</strain>
    </source>
</reference>
<dbReference type="Gene3D" id="3.40.50.720">
    <property type="entry name" value="NAD(P)-binding Rossmann-like Domain"/>
    <property type="match status" value="1"/>
</dbReference>
<comment type="similarity">
    <text evidence="1">Belongs to the saccharopine dehydrogenase family.</text>
</comment>
<feature type="transmembrane region" description="Helical" evidence="2">
    <location>
        <begin position="291"/>
        <end position="311"/>
    </location>
</feature>